<feature type="region of interest" description="Disordered" evidence="1">
    <location>
        <begin position="1"/>
        <end position="40"/>
    </location>
</feature>
<keyword evidence="2" id="KW-0812">Transmembrane</keyword>
<proteinExistence type="predicted"/>
<evidence type="ECO:0000256" key="2">
    <source>
        <dbReference type="SAM" id="Phobius"/>
    </source>
</evidence>
<evidence type="ECO:0000256" key="1">
    <source>
        <dbReference type="SAM" id="MobiDB-lite"/>
    </source>
</evidence>
<feature type="compositionally biased region" description="Basic and acidic residues" evidence="1">
    <location>
        <begin position="14"/>
        <end position="27"/>
    </location>
</feature>
<reference evidence="3" key="1">
    <citation type="submission" date="2021-02" db="EMBL/GenBank/DDBJ databases">
        <title>Natronoglycomyces albus gen. nov., sp. nov, a haloalkaliphilic actinobacterium from a soda solonchak soil.</title>
        <authorList>
            <person name="Sorokin D.Y."/>
            <person name="Khijniak T.V."/>
            <person name="Zakharycheva A.P."/>
            <person name="Boueva O.V."/>
            <person name="Ariskina E.V."/>
            <person name="Hahnke R.L."/>
            <person name="Bunk B."/>
            <person name="Sproer C."/>
            <person name="Schumann P."/>
            <person name="Evtushenko L.I."/>
            <person name="Kublanov I.V."/>
        </authorList>
    </citation>
    <scope>NUCLEOTIDE SEQUENCE</scope>
    <source>
        <strain evidence="3">DSM 106290</strain>
    </source>
</reference>
<evidence type="ECO:0008006" key="5">
    <source>
        <dbReference type="Google" id="ProtNLM"/>
    </source>
</evidence>
<keyword evidence="4" id="KW-1185">Reference proteome</keyword>
<sequence>MSTSPPPPPEDVPDDHVPPEKQPRPHEAQPAPDDSFDDRLFDDSAFDTSALIDGHISGEALANNGDERPRATPAALGSQGEPRNNIGTTSLVCGLASIILSMIPILNLVTWPLGGIAVVFGAIGWNLANKGEATNKSYSVYGLATGLASFFITCGMYTGSNPTTPSVFGG</sequence>
<gene>
    <name evidence="3" type="ORF">JQS30_01630</name>
</gene>
<feature type="compositionally biased region" description="Pro residues" evidence="1">
    <location>
        <begin position="1"/>
        <end position="10"/>
    </location>
</feature>
<dbReference type="KEGG" id="nav:JQS30_01630"/>
<feature type="region of interest" description="Disordered" evidence="1">
    <location>
        <begin position="59"/>
        <end position="82"/>
    </location>
</feature>
<feature type="transmembrane region" description="Helical" evidence="2">
    <location>
        <begin position="111"/>
        <end position="128"/>
    </location>
</feature>
<feature type="transmembrane region" description="Helical" evidence="2">
    <location>
        <begin position="140"/>
        <end position="158"/>
    </location>
</feature>
<dbReference type="EMBL" id="CP070496">
    <property type="protein sequence ID" value="QSB05656.1"/>
    <property type="molecule type" value="Genomic_DNA"/>
</dbReference>
<keyword evidence="2" id="KW-1133">Transmembrane helix</keyword>
<dbReference type="RefSeq" id="WP_213171668.1">
    <property type="nucleotide sequence ID" value="NZ_CP070496.1"/>
</dbReference>
<accession>A0A895XSZ0</accession>
<name>A0A895XSZ0_9ACTN</name>
<evidence type="ECO:0000313" key="3">
    <source>
        <dbReference type="EMBL" id="QSB05656.1"/>
    </source>
</evidence>
<evidence type="ECO:0000313" key="4">
    <source>
        <dbReference type="Proteomes" id="UP000662939"/>
    </source>
</evidence>
<protein>
    <recommendedName>
        <fullName evidence="5">DUF4190 domain-containing protein</fullName>
    </recommendedName>
</protein>
<keyword evidence="2" id="KW-0472">Membrane</keyword>
<dbReference type="Proteomes" id="UP000662939">
    <property type="component" value="Chromosome"/>
</dbReference>
<organism evidence="3 4">
    <name type="scientific">Natronoglycomyces albus</name>
    <dbReference type="NCBI Taxonomy" id="2811108"/>
    <lineage>
        <taxon>Bacteria</taxon>
        <taxon>Bacillati</taxon>
        <taxon>Actinomycetota</taxon>
        <taxon>Actinomycetes</taxon>
        <taxon>Glycomycetales</taxon>
        <taxon>Glycomycetaceae</taxon>
        <taxon>Natronoglycomyces</taxon>
    </lineage>
</organism>
<dbReference type="AlphaFoldDB" id="A0A895XSZ0"/>